<comment type="subcellular location">
    <subcellularLocation>
        <location evidence="1 7">Cytoplasm</location>
    </subcellularLocation>
</comment>
<dbReference type="SUPFAM" id="SSF109755">
    <property type="entry name" value="PhoU-like"/>
    <property type="match status" value="1"/>
</dbReference>
<keyword evidence="5 7" id="KW-0963">Cytoplasm</keyword>
<dbReference type="GO" id="GO:0006817">
    <property type="term" value="P:phosphate ion transport"/>
    <property type="evidence" value="ECO:0007669"/>
    <property type="project" value="UniProtKB-KW"/>
</dbReference>
<evidence type="ECO:0000256" key="2">
    <source>
        <dbReference type="ARBA" id="ARBA00008107"/>
    </source>
</evidence>
<name>A0A7V2F3B7_UNCEI</name>
<dbReference type="Gene3D" id="1.20.58.220">
    <property type="entry name" value="Phosphate transport system protein phou homolog 2, domain 2"/>
    <property type="match status" value="1"/>
</dbReference>
<comment type="caution">
    <text evidence="9">The sequence shown here is derived from an EMBL/GenBank/DDBJ whole genome shotgun (WGS) entry which is preliminary data.</text>
</comment>
<dbReference type="PANTHER" id="PTHR42930:SF3">
    <property type="entry name" value="PHOSPHATE-SPECIFIC TRANSPORT SYSTEM ACCESSORY PROTEIN PHOU"/>
    <property type="match status" value="1"/>
</dbReference>
<feature type="domain" description="PhoU" evidence="8">
    <location>
        <begin position="120"/>
        <end position="204"/>
    </location>
</feature>
<comment type="similarity">
    <text evidence="2 7">Belongs to the PhoU family.</text>
</comment>
<organism evidence="9">
    <name type="scientific">Eiseniibacteriota bacterium</name>
    <dbReference type="NCBI Taxonomy" id="2212470"/>
    <lineage>
        <taxon>Bacteria</taxon>
        <taxon>Candidatus Eiseniibacteriota</taxon>
    </lineage>
</organism>
<keyword evidence="6 7" id="KW-0592">Phosphate transport</keyword>
<reference evidence="9" key="1">
    <citation type="journal article" date="2020" name="mSystems">
        <title>Genome- and Community-Level Interaction Insights into Carbon Utilization and Element Cycling Functions of Hydrothermarchaeota in Hydrothermal Sediment.</title>
        <authorList>
            <person name="Zhou Z."/>
            <person name="Liu Y."/>
            <person name="Xu W."/>
            <person name="Pan J."/>
            <person name="Luo Z.H."/>
            <person name="Li M."/>
        </authorList>
    </citation>
    <scope>NUCLEOTIDE SEQUENCE [LARGE SCALE GENOMIC DNA]</scope>
    <source>
        <strain evidence="9">SpSt-1233</strain>
    </source>
</reference>
<evidence type="ECO:0000256" key="5">
    <source>
        <dbReference type="ARBA" id="ARBA00022490"/>
    </source>
</evidence>
<sequence length="220" mass="25003">MAKHLHREIESLKKMILALGARVEENVYKAVRSLEERDQALAGQVIAGDAEVDQEEIDVEEECLKVLALYQPVAGDLRMIVSILKINSDLERVGDLAVNIAERALFLATHDRPNIPLDFTKMVEKTRTMLRMSLDALVNRDAAAAHEVMGADDEVDEVNREMYGLIQETIRKDPDRLESLIHLLSCSRHLERIADHATNIAEDVIYMIEGEIVRHQHEKY</sequence>
<dbReference type="Pfam" id="PF01895">
    <property type="entry name" value="PhoU"/>
    <property type="match status" value="2"/>
</dbReference>
<dbReference type="NCBIfam" id="TIGR02135">
    <property type="entry name" value="phoU_full"/>
    <property type="match status" value="1"/>
</dbReference>
<dbReference type="PANTHER" id="PTHR42930">
    <property type="entry name" value="PHOSPHATE-SPECIFIC TRANSPORT SYSTEM ACCESSORY PROTEIN PHOU"/>
    <property type="match status" value="1"/>
</dbReference>
<proteinExistence type="inferred from homology"/>
<accession>A0A7V2F3B7</accession>
<dbReference type="GO" id="GO:0030643">
    <property type="term" value="P:intracellular phosphate ion homeostasis"/>
    <property type="evidence" value="ECO:0007669"/>
    <property type="project" value="InterPro"/>
</dbReference>
<dbReference type="EMBL" id="DSEC01000162">
    <property type="protein sequence ID" value="HER43278.1"/>
    <property type="molecule type" value="Genomic_DNA"/>
</dbReference>
<dbReference type="GO" id="GO:0005737">
    <property type="term" value="C:cytoplasm"/>
    <property type="evidence" value="ECO:0007669"/>
    <property type="project" value="UniProtKB-SubCell"/>
</dbReference>
<gene>
    <name evidence="9" type="primary">phoU</name>
    <name evidence="9" type="ORF">ENO08_02315</name>
</gene>
<evidence type="ECO:0000256" key="3">
    <source>
        <dbReference type="ARBA" id="ARBA00011738"/>
    </source>
</evidence>
<dbReference type="AlphaFoldDB" id="A0A7V2F3B7"/>
<dbReference type="InterPro" id="IPR026022">
    <property type="entry name" value="PhoU_dom"/>
</dbReference>
<evidence type="ECO:0000259" key="8">
    <source>
        <dbReference type="Pfam" id="PF01895"/>
    </source>
</evidence>
<evidence type="ECO:0000256" key="1">
    <source>
        <dbReference type="ARBA" id="ARBA00004496"/>
    </source>
</evidence>
<dbReference type="InterPro" id="IPR038078">
    <property type="entry name" value="PhoU-like_sf"/>
</dbReference>
<dbReference type="GO" id="GO:0045936">
    <property type="term" value="P:negative regulation of phosphate metabolic process"/>
    <property type="evidence" value="ECO:0007669"/>
    <property type="project" value="InterPro"/>
</dbReference>
<evidence type="ECO:0000256" key="6">
    <source>
        <dbReference type="ARBA" id="ARBA00022592"/>
    </source>
</evidence>
<evidence type="ECO:0000256" key="4">
    <source>
        <dbReference type="ARBA" id="ARBA00022448"/>
    </source>
</evidence>
<keyword evidence="4 7" id="KW-0813">Transport</keyword>
<protein>
    <recommendedName>
        <fullName evidence="7">Phosphate-specific transport system accessory protein PhoU</fullName>
    </recommendedName>
</protein>
<comment type="function">
    <text evidence="7">Plays a role in the regulation of phosphate uptake.</text>
</comment>
<comment type="subunit">
    <text evidence="3 7">Homodimer.</text>
</comment>
<dbReference type="PIRSF" id="PIRSF003107">
    <property type="entry name" value="PhoU"/>
    <property type="match status" value="1"/>
</dbReference>
<dbReference type="Proteomes" id="UP000886069">
    <property type="component" value="Unassembled WGS sequence"/>
</dbReference>
<dbReference type="FunFam" id="1.20.58.220:FF:000004">
    <property type="entry name" value="Phosphate-specific transport system accessory protein PhoU"/>
    <property type="match status" value="1"/>
</dbReference>
<evidence type="ECO:0000256" key="7">
    <source>
        <dbReference type="PIRNR" id="PIRNR003107"/>
    </source>
</evidence>
<feature type="domain" description="PhoU" evidence="8">
    <location>
        <begin position="18"/>
        <end position="103"/>
    </location>
</feature>
<evidence type="ECO:0000313" key="9">
    <source>
        <dbReference type="EMBL" id="HER43278.1"/>
    </source>
</evidence>
<dbReference type="InterPro" id="IPR028366">
    <property type="entry name" value="PhoU"/>
</dbReference>